<dbReference type="CDD" id="cd02603">
    <property type="entry name" value="HAD_sEH-N_like"/>
    <property type="match status" value="1"/>
</dbReference>
<dbReference type="RefSeq" id="WP_129887897.1">
    <property type="nucleotide sequence ID" value="NZ_CP035758.1"/>
</dbReference>
<protein>
    <submittedName>
        <fullName evidence="1">HAD family phosphatase</fullName>
    </submittedName>
</protein>
<gene>
    <name evidence="1" type="ORF">EPA93_12790</name>
</gene>
<organism evidence="1 2">
    <name type="scientific">Ktedonosporobacter rubrisoli</name>
    <dbReference type="NCBI Taxonomy" id="2509675"/>
    <lineage>
        <taxon>Bacteria</taxon>
        <taxon>Bacillati</taxon>
        <taxon>Chloroflexota</taxon>
        <taxon>Ktedonobacteria</taxon>
        <taxon>Ktedonobacterales</taxon>
        <taxon>Ktedonosporobacteraceae</taxon>
        <taxon>Ktedonosporobacter</taxon>
    </lineage>
</organism>
<dbReference type="KEGG" id="kbs:EPA93_12790"/>
<dbReference type="InterPro" id="IPR023198">
    <property type="entry name" value="PGP-like_dom2"/>
</dbReference>
<dbReference type="Proteomes" id="UP000290365">
    <property type="component" value="Chromosome"/>
</dbReference>
<dbReference type="InterPro" id="IPR006439">
    <property type="entry name" value="HAD-SF_hydro_IA"/>
</dbReference>
<evidence type="ECO:0000313" key="1">
    <source>
        <dbReference type="EMBL" id="QBD76833.1"/>
    </source>
</evidence>
<name>A0A4P6JNS9_KTERU</name>
<dbReference type="PANTHER" id="PTHR43611:SF3">
    <property type="entry name" value="FLAVIN MONONUCLEOTIDE HYDROLASE 1, CHLOROPLATIC"/>
    <property type="match status" value="1"/>
</dbReference>
<dbReference type="Gene3D" id="1.10.150.240">
    <property type="entry name" value="Putative phosphatase, domain 2"/>
    <property type="match status" value="1"/>
</dbReference>
<dbReference type="EMBL" id="CP035758">
    <property type="protein sequence ID" value="QBD76833.1"/>
    <property type="molecule type" value="Genomic_DNA"/>
</dbReference>
<dbReference type="InterPro" id="IPR036412">
    <property type="entry name" value="HAD-like_sf"/>
</dbReference>
<dbReference type="Gene3D" id="3.40.50.1000">
    <property type="entry name" value="HAD superfamily/HAD-like"/>
    <property type="match status" value="1"/>
</dbReference>
<sequence>MIQTVIFDLGGVFIEEPAAGMLKYYASFLQVDGEVLSEALRKYWDVWHKGKISEAELWGMVTTELQIPCPDCESLWLDGFKQTYRERPEMFALLKQVKRQGYTTALLSNIEAPLVQHLRQSPFEDIDSYFFSCELGLSKPEPAIYQKVLQELSCAPEVAIFIDDRRANVEAASRLGIHGIVFRSYDDLREQLQPYQIGL</sequence>
<dbReference type="OrthoDB" id="9795007at2"/>
<dbReference type="SFLD" id="SFLDG01129">
    <property type="entry name" value="C1.5:_HAD__Beta-PGM__Phosphata"/>
    <property type="match status" value="1"/>
</dbReference>
<keyword evidence="2" id="KW-1185">Reference proteome</keyword>
<reference evidence="1 2" key="1">
    <citation type="submission" date="2019-01" db="EMBL/GenBank/DDBJ databases">
        <title>Ktedonosporobacter rubrisoli SCAWS-G2.</title>
        <authorList>
            <person name="Huang Y."/>
            <person name="Yan B."/>
        </authorList>
    </citation>
    <scope>NUCLEOTIDE SEQUENCE [LARGE SCALE GENOMIC DNA]</scope>
    <source>
        <strain evidence="1 2">SCAWS-G2</strain>
    </source>
</reference>
<proteinExistence type="predicted"/>
<dbReference type="InterPro" id="IPR023214">
    <property type="entry name" value="HAD_sf"/>
</dbReference>
<accession>A0A4P6JNS9</accession>
<dbReference type="NCBIfam" id="TIGR01509">
    <property type="entry name" value="HAD-SF-IA-v3"/>
    <property type="match status" value="1"/>
</dbReference>
<dbReference type="Pfam" id="PF00702">
    <property type="entry name" value="Hydrolase"/>
    <property type="match status" value="1"/>
</dbReference>
<evidence type="ECO:0000313" key="2">
    <source>
        <dbReference type="Proteomes" id="UP000290365"/>
    </source>
</evidence>
<dbReference type="SFLD" id="SFLDS00003">
    <property type="entry name" value="Haloacid_Dehalogenase"/>
    <property type="match status" value="1"/>
</dbReference>
<dbReference type="AlphaFoldDB" id="A0A4P6JNS9"/>
<dbReference type="PRINTS" id="PR00413">
    <property type="entry name" value="HADHALOGNASE"/>
</dbReference>
<dbReference type="NCBIfam" id="TIGR01549">
    <property type="entry name" value="HAD-SF-IA-v1"/>
    <property type="match status" value="1"/>
</dbReference>
<dbReference type="PANTHER" id="PTHR43611">
    <property type="entry name" value="ALPHA-D-GLUCOSE 1-PHOSPHATE PHOSPHATASE"/>
    <property type="match status" value="1"/>
</dbReference>
<dbReference type="SUPFAM" id="SSF56784">
    <property type="entry name" value="HAD-like"/>
    <property type="match status" value="1"/>
</dbReference>